<name>A0A5B0Q4H8_PUCGR</name>
<comment type="catalytic activity">
    <reaction evidence="1">
        <text>Thiol-dependent hydrolysis of ester, thioester, amide, peptide and isopeptide bonds formed by the C-terminal Gly of ubiquitin (a 76-residue protein attached to proteins as an intracellular targeting signal).</text>
        <dbReference type="EC" id="3.4.19.12"/>
    </reaction>
</comment>
<evidence type="ECO:0000313" key="12">
    <source>
        <dbReference type="Proteomes" id="UP000324748"/>
    </source>
</evidence>
<dbReference type="PANTHER" id="PTHR12419">
    <property type="entry name" value="OTU DOMAIN CONTAINING PROTEIN"/>
    <property type="match status" value="1"/>
</dbReference>
<evidence type="ECO:0000256" key="6">
    <source>
        <dbReference type="ARBA" id="ARBA00022807"/>
    </source>
</evidence>
<evidence type="ECO:0000256" key="1">
    <source>
        <dbReference type="ARBA" id="ARBA00000707"/>
    </source>
</evidence>
<feature type="domain" description="OTU" evidence="10">
    <location>
        <begin position="147"/>
        <end position="276"/>
    </location>
</feature>
<evidence type="ECO:0000256" key="9">
    <source>
        <dbReference type="SAM" id="Phobius"/>
    </source>
</evidence>
<dbReference type="SUPFAM" id="SSF54001">
    <property type="entry name" value="Cysteine proteinases"/>
    <property type="match status" value="1"/>
</dbReference>
<dbReference type="PANTHER" id="PTHR12419:SF10">
    <property type="entry name" value="DEUBIQUITINASE OTUD6B"/>
    <property type="match status" value="1"/>
</dbReference>
<keyword evidence="3" id="KW-0645">Protease</keyword>
<dbReference type="Proteomes" id="UP000324748">
    <property type="component" value="Unassembled WGS sequence"/>
</dbReference>
<keyword evidence="9" id="KW-1133">Transmembrane helix</keyword>
<dbReference type="Pfam" id="PF02338">
    <property type="entry name" value="OTU"/>
    <property type="match status" value="1"/>
</dbReference>
<dbReference type="EMBL" id="VSWC01000028">
    <property type="protein sequence ID" value="KAA1108175.1"/>
    <property type="molecule type" value="Genomic_DNA"/>
</dbReference>
<accession>A0A5B0Q4H8</accession>
<evidence type="ECO:0000256" key="4">
    <source>
        <dbReference type="ARBA" id="ARBA00022786"/>
    </source>
</evidence>
<dbReference type="CDD" id="cd22744">
    <property type="entry name" value="OTU"/>
    <property type="match status" value="1"/>
</dbReference>
<dbReference type="GO" id="GO:0016579">
    <property type="term" value="P:protein deubiquitination"/>
    <property type="evidence" value="ECO:0007669"/>
    <property type="project" value="TreeGrafter"/>
</dbReference>
<evidence type="ECO:0000313" key="11">
    <source>
        <dbReference type="EMBL" id="KAA1108175.1"/>
    </source>
</evidence>
<proteinExistence type="predicted"/>
<evidence type="ECO:0000259" key="10">
    <source>
        <dbReference type="PROSITE" id="PS50802"/>
    </source>
</evidence>
<keyword evidence="4" id="KW-0833">Ubl conjugation pathway</keyword>
<reference evidence="11 12" key="1">
    <citation type="submission" date="2019-05" db="EMBL/GenBank/DDBJ databases">
        <title>Emergence of the Ug99 lineage of the wheat stem rust pathogen through somatic hybridization.</title>
        <authorList>
            <person name="Li F."/>
            <person name="Upadhyaya N.M."/>
            <person name="Sperschneider J."/>
            <person name="Matny O."/>
            <person name="Nguyen-Phuc H."/>
            <person name="Mago R."/>
            <person name="Raley C."/>
            <person name="Miller M.E."/>
            <person name="Silverstein K.A.T."/>
            <person name="Henningsen E."/>
            <person name="Hirsch C.D."/>
            <person name="Visser B."/>
            <person name="Pretorius Z.A."/>
            <person name="Steffenson B.J."/>
            <person name="Schwessinger B."/>
            <person name="Dodds P.N."/>
            <person name="Figueroa M."/>
        </authorList>
    </citation>
    <scope>NUCLEOTIDE SEQUENCE [LARGE SCALE GENOMIC DNA]</scope>
    <source>
        <strain evidence="11">21-0</strain>
    </source>
</reference>
<comment type="function">
    <text evidence="7">Deubiquitinating enzyme that specifically hydrolyzes 'Lys-63'-linked polyubiquitin to monoubiquitin. Required for the stability and translation of a subset mRNAs with a high abundance of rare codons by mediating deubiquitination of 40S ribosomal protein RPS10/eS10, thereby antagonizing ZNF598-mediated 40S ubiquitination. The abundance of rare codons in mRNAs can limit the translation rate and can lead to ribosome collisions that trigger activation of ribosome quality control (RQC) pathway by ZNF598. OTUD1-mediated deubiquitination prevents activation of the RQC and subsequent dissociation of ribosomes and stimulates formation of polysomes and translation.</text>
</comment>
<sequence>MTVRKAQHHVEICPANDSRYVIFLKMVYLACFVMLLFLIASMIGMEGRYSIKTRWTPTGNAEHSENFYKVDNIAQAGIDKSQEIASSSDSYLTDLTSSPSTSHELRVPTPSNVETLRTLANIRIITHKPPPASAAVKPIKYLPGYSTTEHYIKKDGNCLFRTFAHFKYGDQEKHIQVRQEMIQYIEANPFEFQDFVEGEDPEPGIRLKKYLYRMKNGAWGDELSIKALSEAYELDVVVVSVSDRSMYAQLHVGNKGTTGFNGAYLQNDHYELLFQA</sequence>
<dbReference type="AlphaFoldDB" id="A0A5B0Q4H8"/>
<evidence type="ECO:0000256" key="2">
    <source>
        <dbReference type="ARBA" id="ARBA00012759"/>
    </source>
</evidence>
<evidence type="ECO:0000256" key="5">
    <source>
        <dbReference type="ARBA" id="ARBA00022801"/>
    </source>
</evidence>
<keyword evidence="9" id="KW-0812">Transmembrane</keyword>
<dbReference type="GO" id="GO:0006508">
    <property type="term" value="P:proteolysis"/>
    <property type="evidence" value="ECO:0007669"/>
    <property type="project" value="UniProtKB-KW"/>
</dbReference>
<comment type="caution">
    <text evidence="11">The sequence shown here is derived from an EMBL/GenBank/DDBJ whole genome shotgun (WGS) entry which is preliminary data.</text>
</comment>
<feature type="transmembrane region" description="Helical" evidence="9">
    <location>
        <begin position="20"/>
        <end position="44"/>
    </location>
</feature>
<protein>
    <recommendedName>
        <fullName evidence="8">OTU domain-containing protein 1</fullName>
        <ecNumber evidence="2">3.4.19.12</ecNumber>
    </recommendedName>
</protein>
<evidence type="ECO:0000256" key="8">
    <source>
        <dbReference type="ARBA" id="ARBA00074858"/>
    </source>
</evidence>
<dbReference type="GO" id="GO:0004843">
    <property type="term" value="F:cysteine-type deubiquitinase activity"/>
    <property type="evidence" value="ECO:0007669"/>
    <property type="project" value="UniProtKB-EC"/>
</dbReference>
<dbReference type="PROSITE" id="PS50802">
    <property type="entry name" value="OTU"/>
    <property type="match status" value="1"/>
</dbReference>
<keyword evidence="12" id="KW-1185">Reference proteome</keyword>
<dbReference type="FunFam" id="3.90.70.80:FF:000010">
    <property type="entry name" value="OTU domain-containing protein 1"/>
    <property type="match status" value="1"/>
</dbReference>
<evidence type="ECO:0000256" key="3">
    <source>
        <dbReference type="ARBA" id="ARBA00022670"/>
    </source>
</evidence>
<dbReference type="InterPro" id="IPR003323">
    <property type="entry name" value="OTU_dom"/>
</dbReference>
<dbReference type="EC" id="3.4.19.12" evidence="2"/>
<gene>
    <name evidence="11" type="primary">OTUD1</name>
    <name evidence="11" type="ORF">PGT21_002958</name>
</gene>
<keyword evidence="9" id="KW-0472">Membrane</keyword>
<dbReference type="Gene3D" id="3.90.70.80">
    <property type="match status" value="1"/>
</dbReference>
<dbReference type="OrthoDB" id="2502444at2759"/>
<keyword evidence="5" id="KW-0378">Hydrolase</keyword>
<keyword evidence="6" id="KW-0788">Thiol protease</keyword>
<organism evidence="11 12">
    <name type="scientific">Puccinia graminis f. sp. tritici</name>
    <dbReference type="NCBI Taxonomy" id="56615"/>
    <lineage>
        <taxon>Eukaryota</taxon>
        <taxon>Fungi</taxon>
        <taxon>Dikarya</taxon>
        <taxon>Basidiomycota</taxon>
        <taxon>Pucciniomycotina</taxon>
        <taxon>Pucciniomycetes</taxon>
        <taxon>Pucciniales</taxon>
        <taxon>Pucciniaceae</taxon>
        <taxon>Puccinia</taxon>
    </lineage>
</organism>
<dbReference type="InterPro" id="IPR050704">
    <property type="entry name" value="Peptidase_C85-like"/>
</dbReference>
<dbReference type="InterPro" id="IPR038765">
    <property type="entry name" value="Papain-like_cys_pep_sf"/>
</dbReference>
<evidence type="ECO:0000256" key="7">
    <source>
        <dbReference type="ARBA" id="ARBA00057633"/>
    </source>
</evidence>